<dbReference type="GO" id="GO:0035613">
    <property type="term" value="F:RNA stem-loop binding"/>
    <property type="evidence" value="ECO:0007669"/>
    <property type="project" value="TreeGrafter"/>
</dbReference>
<evidence type="ECO:0000313" key="9">
    <source>
        <dbReference type="Proteomes" id="UP000524007"/>
    </source>
</evidence>
<keyword evidence="6" id="KW-0695">RNA-directed DNA polymerase</keyword>
<sequence>FAVMGLPQEIKTDNGTGYLARRTCDFLACWGIKHSTGIPGNSTGQAIIERTHQV</sequence>
<dbReference type="AlphaFoldDB" id="A0A7L2AA72"/>
<evidence type="ECO:0000256" key="1">
    <source>
        <dbReference type="ARBA" id="ARBA00022679"/>
    </source>
</evidence>
<keyword evidence="3" id="KW-0540">Nuclease</keyword>
<feature type="non-terminal residue" evidence="8">
    <location>
        <position position="54"/>
    </location>
</feature>
<keyword evidence="2" id="KW-0548">Nucleotidyltransferase</keyword>
<keyword evidence="5" id="KW-0378">Hydrolase</keyword>
<dbReference type="GO" id="GO:0015074">
    <property type="term" value="P:DNA integration"/>
    <property type="evidence" value="ECO:0007669"/>
    <property type="project" value="InterPro"/>
</dbReference>
<organism evidence="8 9">
    <name type="scientific">Leiothrix lutea</name>
    <name type="common">Red-billed leiothrix</name>
    <name type="synonym">Sylvia lutea</name>
    <dbReference type="NCBI Taxonomy" id="36275"/>
    <lineage>
        <taxon>Eukaryota</taxon>
        <taxon>Metazoa</taxon>
        <taxon>Chordata</taxon>
        <taxon>Craniata</taxon>
        <taxon>Vertebrata</taxon>
        <taxon>Euteleostomi</taxon>
        <taxon>Archelosauria</taxon>
        <taxon>Archosauria</taxon>
        <taxon>Dinosauria</taxon>
        <taxon>Saurischia</taxon>
        <taxon>Theropoda</taxon>
        <taxon>Coelurosauria</taxon>
        <taxon>Aves</taxon>
        <taxon>Neognathae</taxon>
        <taxon>Neoaves</taxon>
        <taxon>Telluraves</taxon>
        <taxon>Australaves</taxon>
        <taxon>Passeriformes</taxon>
        <taxon>Sylvioidea</taxon>
        <taxon>Leiothrichidae</taxon>
        <taxon>Leiothrix</taxon>
    </lineage>
</organism>
<accession>A0A7L2AA72</accession>
<keyword evidence="4" id="KW-0255">Endonuclease</keyword>
<dbReference type="GO" id="GO:0003964">
    <property type="term" value="F:RNA-directed DNA polymerase activity"/>
    <property type="evidence" value="ECO:0007669"/>
    <property type="project" value="UniProtKB-KW"/>
</dbReference>
<keyword evidence="9" id="KW-1185">Reference proteome</keyword>
<dbReference type="Proteomes" id="UP000524007">
    <property type="component" value="Unassembled WGS sequence"/>
</dbReference>
<dbReference type="SUPFAM" id="SSF53098">
    <property type="entry name" value="Ribonuclease H-like"/>
    <property type="match status" value="1"/>
</dbReference>
<protein>
    <submittedName>
        <fullName evidence="8">POK18 protein</fullName>
    </submittedName>
</protein>
<dbReference type="InterPro" id="IPR012337">
    <property type="entry name" value="RNaseH-like_sf"/>
</dbReference>
<dbReference type="InterPro" id="IPR036397">
    <property type="entry name" value="RNaseH_sf"/>
</dbReference>
<evidence type="ECO:0000256" key="4">
    <source>
        <dbReference type="ARBA" id="ARBA00022759"/>
    </source>
</evidence>
<evidence type="ECO:0000313" key="8">
    <source>
        <dbReference type="EMBL" id="NXP43122.1"/>
    </source>
</evidence>
<dbReference type="GO" id="GO:0016787">
    <property type="term" value="F:hydrolase activity"/>
    <property type="evidence" value="ECO:0007669"/>
    <property type="project" value="UniProtKB-KW"/>
</dbReference>
<dbReference type="EMBL" id="VXBY01009816">
    <property type="protein sequence ID" value="NXP43122.1"/>
    <property type="molecule type" value="Genomic_DNA"/>
</dbReference>
<evidence type="ECO:0000259" key="7">
    <source>
        <dbReference type="PROSITE" id="PS50994"/>
    </source>
</evidence>
<evidence type="ECO:0000256" key="6">
    <source>
        <dbReference type="ARBA" id="ARBA00022918"/>
    </source>
</evidence>
<evidence type="ECO:0000256" key="3">
    <source>
        <dbReference type="ARBA" id="ARBA00022722"/>
    </source>
</evidence>
<evidence type="ECO:0000256" key="5">
    <source>
        <dbReference type="ARBA" id="ARBA00022801"/>
    </source>
</evidence>
<comment type="caution">
    <text evidence="8">The sequence shown here is derived from an EMBL/GenBank/DDBJ whole genome shotgun (WGS) entry which is preliminary data.</text>
</comment>
<dbReference type="Gene3D" id="3.30.420.10">
    <property type="entry name" value="Ribonuclease H-like superfamily/Ribonuclease H"/>
    <property type="match status" value="1"/>
</dbReference>
<dbReference type="PANTHER" id="PTHR41694:SF3">
    <property type="entry name" value="RNA-DIRECTED DNA POLYMERASE-RELATED"/>
    <property type="match status" value="1"/>
</dbReference>
<feature type="non-terminal residue" evidence="8">
    <location>
        <position position="1"/>
    </location>
</feature>
<proteinExistence type="predicted"/>
<reference evidence="8 9" key="1">
    <citation type="submission" date="2019-09" db="EMBL/GenBank/DDBJ databases">
        <title>Bird 10,000 Genomes (B10K) Project - Family phase.</title>
        <authorList>
            <person name="Zhang G."/>
        </authorList>
    </citation>
    <scope>NUCLEOTIDE SEQUENCE [LARGE SCALE GENOMIC DNA]</scope>
    <source>
        <strain evidence="8">B10K-DU-002-43</strain>
        <tissue evidence="8">Muscle</tissue>
    </source>
</reference>
<gene>
    <name evidence="8" type="primary">Ervk18_2</name>
    <name evidence="8" type="ORF">LEILUT_R14682</name>
</gene>
<keyword evidence="1" id="KW-0808">Transferase</keyword>
<dbReference type="PANTHER" id="PTHR41694">
    <property type="entry name" value="ENDOGENOUS RETROVIRUS GROUP K MEMBER POL PROTEIN"/>
    <property type="match status" value="1"/>
</dbReference>
<dbReference type="PROSITE" id="PS50994">
    <property type="entry name" value="INTEGRASE"/>
    <property type="match status" value="1"/>
</dbReference>
<name>A0A7L2AA72_LEILU</name>
<dbReference type="GO" id="GO:0004519">
    <property type="term" value="F:endonuclease activity"/>
    <property type="evidence" value="ECO:0007669"/>
    <property type="project" value="UniProtKB-KW"/>
</dbReference>
<dbReference type="InterPro" id="IPR001584">
    <property type="entry name" value="Integrase_cat-core"/>
</dbReference>
<evidence type="ECO:0000256" key="2">
    <source>
        <dbReference type="ARBA" id="ARBA00022695"/>
    </source>
</evidence>
<feature type="domain" description="Integrase catalytic" evidence="7">
    <location>
        <begin position="1"/>
        <end position="54"/>
    </location>
</feature>